<organism evidence="1 2">
    <name type="scientific">Devosia rhizoryzae</name>
    <dbReference type="NCBI Taxonomy" id="2774137"/>
    <lineage>
        <taxon>Bacteria</taxon>
        <taxon>Pseudomonadati</taxon>
        <taxon>Pseudomonadota</taxon>
        <taxon>Alphaproteobacteria</taxon>
        <taxon>Hyphomicrobiales</taxon>
        <taxon>Devosiaceae</taxon>
        <taxon>Devosia</taxon>
    </lineage>
</organism>
<accession>A0ABX7C5G8</accession>
<sequence length="358" mass="39606">MIEWLFVDDVPDDRASFVDALEIANILQIAAISGLEAKSMLADKRMAPAGVLMDVDLSNEQGMQGTGLGLAFDIRSAQYRGALPSFPIIRFSLREVVKQNVGHDTSSDDAFDLKIYKDDVKKDGHLSSMQCWMRGTSAIYAAIGPNVDFLNAAGVTASQWEAWGDVSFVDALRYADRPHLKAACFVQLISTPGLLIDETLLATRLGVAPGSTGYAAVLKELEVFRYTGVGADFFPRWWARGLEVWWDQEINPDVPLSGASLSERVTELQARFGEFQQLSMPESSPGNRPWRLCSLSMERSGEFLPVDPIWAVPFRPRMLPAEWADPTYAALGVAAKDADNPQLDGGELERQLKRYRKN</sequence>
<reference evidence="1 2" key="1">
    <citation type="submission" date="2021-01" db="EMBL/GenBank/DDBJ databases">
        <title>Genome seq and assembly of Devosia sp. LEGU1.</title>
        <authorList>
            <person name="Chhetri G."/>
        </authorList>
    </citation>
    <scope>NUCLEOTIDE SEQUENCE [LARGE SCALE GENOMIC DNA]</scope>
    <source>
        <strain evidence="1 2">LEGU1</strain>
    </source>
</reference>
<dbReference type="InterPro" id="IPR011006">
    <property type="entry name" value="CheY-like_superfamily"/>
</dbReference>
<proteinExistence type="predicted"/>
<protein>
    <submittedName>
        <fullName evidence="1">Response regulator</fullName>
    </submittedName>
</protein>
<keyword evidence="2" id="KW-1185">Reference proteome</keyword>
<evidence type="ECO:0000313" key="1">
    <source>
        <dbReference type="EMBL" id="QQR39458.1"/>
    </source>
</evidence>
<dbReference type="RefSeq" id="WP_201633632.1">
    <property type="nucleotide sequence ID" value="NZ_CP068046.1"/>
</dbReference>
<gene>
    <name evidence="1" type="ORF">JI748_00070</name>
</gene>
<dbReference type="SUPFAM" id="SSF52172">
    <property type="entry name" value="CheY-like"/>
    <property type="match status" value="1"/>
</dbReference>
<name>A0ABX7C5G8_9HYPH</name>
<dbReference type="Proteomes" id="UP000595857">
    <property type="component" value="Chromosome"/>
</dbReference>
<dbReference type="EMBL" id="CP068046">
    <property type="protein sequence ID" value="QQR39458.1"/>
    <property type="molecule type" value="Genomic_DNA"/>
</dbReference>
<evidence type="ECO:0000313" key="2">
    <source>
        <dbReference type="Proteomes" id="UP000595857"/>
    </source>
</evidence>